<dbReference type="CDD" id="cd08168">
    <property type="entry name" value="Cytochrom_C3"/>
    <property type="match status" value="1"/>
</dbReference>
<protein>
    <submittedName>
        <fullName evidence="5">Class III cytochrome C domain protein</fullName>
    </submittedName>
</protein>
<comment type="cofactor">
    <cofactor evidence="2">
        <name>heme c</name>
        <dbReference type="ChEBI" id="CHEBI:61717"/>
    </cofactor>
    <text evidence="2">Binds 4 heme c groups covalently per monomer.</text>
</comment>
<evidence type="ECO:0000313" key="6">
    <source>
        <dbReference type="Proteomes" id="UP000035800"/>
    </source>
</evidence>
<feature type="binding site" description="axial binding residue" evidence="2">
    <location>
        <position position="56"/>
    </location>
    <ligand>
        <name>heme c</name>
        <dbReference type="ChEBI" id="CHEBI:61717"/>
        <label>1</label>
    </ligand>
    <ligandPart>
        <name>Fe</name>
        <dbReference type="ChEBI" id="CHEBI:18248"/>
    </ligandPart>
</feature>
<dbReference type="Pfam" id="PF14522">
    <property type="entry name" value="Cytochrome_C7"/>
    <property type="match status" value="1"/>
</dbReference>
<feature type="transmembrane region" description="Helical" evidence="3">
    <location>
        <begin position="6"/>
        <end position="23"/>
    </location>
</feature>
<dbReference type="InterPro" id="IPR036280">
    <property type="entry name" value="Multihaem_cyt_sf"/>
</dbReference>
<keyword evidence="3" id="KW-1133">Transmembrane helix</keyword>
<dbReference type="InterPro" id="IPR029467">
    <property type="entry name" value="Cyt_c7-like"/>
</dbReference>
<evidence type="ECO:0000256" key="2">
    <source>
        <dbReference type="PIRSR" id="PIRSR602322-1"/>
    </source>
</evidence>
<keyword evidence="2" id="KW-0349">Heme</keyword>
<dbReference type="Gene3D" id="3.90.10.10">
    <property type="entry name" value="Cytochrome C3"/>
    <property type="match status" value="2"/>
</dbReference>
<dbReference type="AlphaFoldDB" id="A0A097ES24"/>
<feature type="binding site" description="axial binding residue" evidence="2">
    <location>
        <position position="73"/>
    </location>
    <ligand>
        <name>heme c</name>
        <dbReference type="ChEBI" id="CHEBI:61717"/>
        <label>1</label>
    </ligand>
    <ligandPart>
        <name>Fe</name>
        <dbReference type="ChEBI" id="CHEBI:18248"/>
    </ligandPart>
</feature>
<feature type="binding site" description="axial binding residue" evidence="2">
    <location>
        <position position="44"/>
    </location>
    <ligand>
        <name>heme c</name>
        <dbReference type="ChEBI" id="CHEBI:61717"/>
        <label>1</label>
    </ligand>
    <ligandPart>
        <name>Fe</name>
        <dbReference type="ChEBI" id="CHEBI:18248"/>
    </ligandPart>
</feature>
<dbReference type="PANTHER" id="PTHR39425">
    <property type="entry name" value="LIPOPROTEIN CYTOCHROME C"/>
    <property type="match status" value="1"/>
</dbReference>
<dbReference type="InterPro" id="IPR002322">
    <property type="entry name" value="Cyt_c_III"/>
</dbReference>
<feature type="binding site" description="axial binding residue" evidence="2">
    <location>
        <position position="130"/>
    </location>
    <ligand>
        <name>heme c</name>
        <dbReference type="ChEBI" id="CHEBI:61717"/>
        <label>1</label>
    </ligand>
    <ligandPart>
        <name>Fe</name>
        <dbReference type="ChEBI" id="CHEBI:18248"/>
    </ligandPart>
</feature>
<proteinExistence type="predicted"/>
<feature type="domain" description="Cytochrome c7-like" evidence="4">
    <location>
        <begin position="112"/>
        <end position="168"/>
    </location>
</feature>
<gene>
    <name evidence="5" type="ORF">LSS_21315</name>
</gene>
<dbReference type="PANTHER" id="PTHR39425:SF1">
    <property type="entry name" value="CYTOCHROME C7-LIKE DOMAIN-CONTAINING PROTEIN"/>
    <property type="match status" value="1"/>
</dbReference>
<dbReference type="GO" id="GO:0009055">
    <property type="term" value="F:electron transfer activity"/>
    <property type="evidence" value="ECO:0007669"/>
    <property type="project" value="InterPro"/>
</dbReference>
<organism evidence="5 6">
    <name type="scientific">Leptospira santarosai serovar Shermani str. LT 821</name>
    <dbReference type="NCBI Taxonomy" id="758847"/>
    <lineage>
        <taxon>Bacteria</taxon>
        <taxon>Pseudomonadati</taxon>
        <taxon>Spirochaetota</taxon>
        <taxon>Spirochaetia</taxon>
        <taxon>Leptospirales</taxon>
        <taxon>Leptospiraceae</taxon>
        <taxon>Leptospira</taxon>
    </lineage>
</organism>
<dbReference type="KEGG" id="lst:LSS_21315"/>
<evidence type="ECO:0000259" key="4">
    <source>
        <dbReference type="Pfam" id="PF14522"/>
    </source>
</evidence>
<dbReference type="SUPFAM" id="SSF48695">
    <property type="entry name" value="Multiheme cytochromes"/>
    <property type="match status" value="1"/>
</dbReference>
<feature type="binding site" description="axial binding residue" evidence="2">
    <location>
        <position position="41"/>
    </location>
    <ligand>
        <name>heme c</name>
        <dbReference type="ChEBI" id="CHEBI:61717"/>
        <label>1</label>
    </ligand>
    <ligandPart>
        <name>Fe</name>
        <dbReference type="ChEBI" id="CHEBI:18248"/>
    </ligandPart>
</feature>
<dbReference type="STRING" id="758847.LSS_21315"/>
<dbReference type="PRINTS" id="PR00609">
    <property type="entry name" value="CYTOCHROMEC3"/>
</dbReference>
<evidence type="ECO:0000313" key="5">
    <source>
        <dbReference type="EMBL" id="AIT10734.1"/>
    </source>
</evidence>
<evidence type="ECO:0000256" key="1">
    <source>
        <dbReference type="ARBA" id="ARBA00022723"/>
    </source>
</evidence>
<name>A0A097ES24_9LEPT</name>
<keyword evidence="3" id="KW-0472">Membrane</keyword>
<feature type="binding site" description="axial binding residue" evidence="2">
    <location>
        <position position="126"/>
    </location>
    <ligand>
        <name>heme c</name>
        <dbReference type="ChEBI" id="CHEBI:61717"/>
        <label>1</label>
    </ligand>
    <ligandPart>
        <name>Fe</name>
        <dbReference type="ChEBI" id="CHEBI:18248"/>
    </ligandPart>
</feature>
<dbReference type="EMBL" id="CP006694">
    <property type="protein sequence ID" value="AIT10734.1"/>
    <property type="molecule type" value="Genomic_DNA"/>
</dbReference>
<reference evidence="5 6" key="2">
    <citation type="journal article" date="2014" name="Emerg. Microbes Infect.">
        <title>Potential impact on kidney infection: a whole-genome analysis of Leptospira santarosai serovar Shermani.</title>
        <authorList>
            <person name="Chou L.F."/>
            <person name="Chen T.W."/>
            <person name="Ko Y.C."/>
            <person name="Pan M.J."/>
            <person name="Tian Y.C."/>
            <person name="Chiu C.H."/>
            <person name="Tang P."/>
            <person name="Hung C.C."/>
            <person name="Yang C.W."/>
        </authorList>
    </citation>
    <scope>NUCLEOTIDE SEQUENCE</scope>
    <source>
        <strain evidence="5 6">LT 821</strain>
    </source>
</reference>
<feature type="binding site" description="axial binding residue" evidence="2">
    <location>
        <position position="55"/>
    </location>
    <ligand>
        <name>heme c</name>
        <dbReference type="ChEBI" id="CHEBI:61717"/>
        <label>1</label>
    </ligand>
    <ligandPart>
        <name>Fe</name>
        <dbReference type="ChEBI" id="CHEBI:18248"/>
    </ligandPart>
</feature>
<evidence type="ECO:0000256" key="3">
    <source>
        <dbReference type="SAM" id="Phobius"/>
    </source>
</evidence>
<dbReference type="GeneID" id="29741063"/>
<dbReference type="GO" id="GO:0020037">
    <property type="term" value="F:heme binding"/>
    <property type="evidence" value="ECO:0007669"/>
    <property type="project" value="InterPro"/>
</dbReference>
<accession>A0A097ES24</accession>
<feature type="binding site" description="axial binding residue" evidence="2">
    <location>
        <position position="52"/>
    </location>
    <ligand>
        <name>heme c</name>
        <dbReference type="ChEBI" id="CHEBI:61717"/>
        <label>1</label>
    </ligand>
    <ligandPart>
        <name>Fe</name>
        <dbReference type="ChEBI" id="CHEBI:18248"/>
    </ligandPart>
</feature>
<dbReference type="Proteomes" id="UP000035800">
    <property type="component" value="Chromosome I"/>
</dbReference>
<reference evidence="5 6" key="1">
    <citation type="journal article" date="2012" name="Gene">
        <title>Sequence of Leptospira santarosai serovar Shermani genome and prediction of virulence-associated genes.</title>
        <authorList>
            <person name="Chou L.F."/>
            <person name="Chen Y.T."/>
            <person name="Lu C.W."/>
            <person name="Ko Y.C."/>
            <person name="Tang C.Y."/>
            <person name="Pan M.J."/>
            <person name="Tian Y.C."/>
            <person name="Chiu C.H."/>
            <person name="Hung C.C."/>
            <person name="Yang C.W."/>
        </authorList>
    </citation>
    <scope>NUCLEOTIDE SEQUENCE [LARGE SCALE GENOMIC DNA]</scope>
    <source>
        <strain evidence="5">LT 821</strain>
    </source>
</reference>
<dbReference type="RefSeq" id="WP_016753656.1">
    <property type="nucleotide sequence ID" value="NZ_CP006694.1"/>
</dbReference>
<keyword evidence="1 2" id="KW-0479">Metal-binding</keyword>
<sequence>MNYRALKLSVPLIAVAAVAYLIFSPSKYVGYAPDQPIPFNHKIHAGDNKIDCKYCHTGVETSAHATVPSTSTCMNCHSFVANSKPLIKKLTKSYNDNKPIEWIKVHDMPDHVQFNHSRHISRGVDCSACHGNVAEMVKVKQVASLNMGYCVDCHRENNAPTDCSTCHR</sequence>
<keyword evidence="2" id="KW-0408">Iron</keyword>
<keyword evidence="3" id="KW-0812">Transmembrane</keyword>
<feature type="binding site" description="axial binding residue" evidence="2">
    <location>
        <position position="106"/>
    </location>
    <ligand>
        <name>heme c</name>
        <dbReference type="ChEBI" id="CHEBI:61717"/>
        <label>1</label>
    </ligand>
    <ligandPart>
        <name>Fe</name>
        <dbReference type="ChEBI" id="CHEBI:18248"/>
    </ligandPart>
</feature>
<feature type="binding site" description="axial binding residue" evidence="2">
    <location>
        <position position="129"/>
    </location>
    <ligand>
        <name>heme c</name>
        <dbReference type="ChEBI" id="CHEBI:61717"/>
        <label>1</label>
    </ligand>
    <ligandPart>
        <name>Fe</name>
        <dbReference type="ChEBI" id="CHEBI:18248"/>
    </ligandPart>
</feature>
<dbReference type="GO" id="GO:0046872">
    <property type="term" value="F:metal ion binding"/>
    <property type="evidence" value="ECO:0007669"/>
    <property type="project" value="UniProtKB-KW"/>
</dbReference>